<dbReference type="EMBL" id="LS997603">
    <property type="protein sequence ID" value="SYZ62614.1"/>
    <property type="molecule type" value="Genomic_DNA"/>
</dbReference>
<gene>
    <name evidence="1" type="ORF">LBRM2904_04.0550</name>
</gene>
<dbReference type="Proteomes" id="UP000319462">
    <property type="component" value="Chromosome 4"/>
</dbReference>
<evidence type="ECO:0000313" key="1">
    <source>
        <dbReference type="EMBL" id="SYZ62614.1"/>
    </source>
</evidence>
<dbReference type="AlphaFoldDB" id="A0A3P3YXB5"/>
<organism evidence="1 2">
    <name type="scientific">Leishmania braziliensis MHOM/BR/75/M2904</name>
    <dbReference type="NCBI Taxonomy" id="420245"/>
    <lineage>
        <taxon>Eukaryota</taxon>
        <taxon>Discoba</taxon>
        <taxon>Euglenozoa</taxon>
        <taxon>Kinetoplastea</taxon>
        <taxon>Metakinetoplastina</taxon>
        <taxon>Trypanosomatida</taxon>
        <taxon>Trypanosomatidae</taxon>
        <taxon>Leishmaniinae</taxon>
        <taxon>Leishmania</taxon>
        <taxon>Leishmania braziliensis species complex</taxon>
    </lineage>
</organism>
<reference evidence="1 2" key="1">
    <citation type="submission" date="2018-09" db="EMBL/GenBank/DDBJ databases">
        <authorList>
            <person name="Peiro R."/>
            <person name="Begona"/>
            <person name="Cbmso G."/>
            <person name="Lopez M."/>
            <person name="Gonzalez S."/>
        </authorList>
    </citation>
    <scope>NUCLEOTIDE SEQUENCE [LARGE SCALE GENOMIC DNA]</scope>
</reference>
<sequence>MTSRSTVCFSADGGLHYLSVGIAYFTEDWAPTLRVTLNTQNDEETGEDTREGVDASMAATPTANAIRVYTQISTMRGLLDTRFVNPNTLPPWTAMGNHTDACVLADLGQLTTVMLWTGFVGRQWLHHGRAALPARRIVCRGQSLGPYSRRRVAATPTPLLPGQPSAECFDQYDRDTVVPCSLTCYGDATWPASGSPYLGYTSTSLALFQEAMAAALGVDPSVAVVQLYMSSFVALPKAAASLHAVESAAVAAVQARHRAAGAIFAV</sequence>
<protein>
    <submittedName>
        <fullName evidence="1">Hypothetical_protein</fullName>
    </submittedName>
</protein>
<accession>A0A3P3YXB5</accession>
<evidence type="ECO:0000313" key="2">
    <source>
        <dbReference type="Proteomes" id="UP000319462"/>
    </source>
</evidence>
<proteinExistence type="predicted"/>
<name>A0A3P3YXB5_LEIBR</name>